<dbReference type="SUPFAM" id="SSF56399">
    <property type="entry name" value="ADP-ribosylation"/>
    <property type="match status" value="1"/>
</dbReference>
<proteinExistence type="predicted"/>
<dbReference type="STRING" id="796925.A0A137NTY9"/>
<sequence length="453" mass="51857">MIISNSSIHLVKFDIMRGINEYCNYQLLSDAGMIILKSGRIGSEYFHDAFDGGVKMYNQLINNKKEKGFKEIEFEELKSELVVVTYHYNSDKSSGLLVFDCEIVEKFIKDVISKTGHKIKLSIFSDKIPITSSYQTPLGLVSKRVIEKAQFILEQIEGLLEKYGDINQILLNLKRFLLSNKDNADAEYSVLTDNRENIHDYEYIAKQLFDLINEYFSLIPTDIQPDVILNMLLETKVFKFKQQELCNSMLNYYSEIKMIRSARTPDISDNDIIIERVFDSEEFGMVSDLYALNNGSNSNPKIINIYKINFSEHNKRFIKKSNIIGNVQFVWHSTNKRNIASILTKGLLLPESLTGHANDGTFGSGIYFSSSSSKSLTYCNDLLNSEYNTKTTAYLILASVAAGNYFEPDNHEVFSSDEFDSTWAYKDSVSNDILVVYSEDQVKIDYILEIEKD</sequence>
<dbReference type="GO" id="GO:0070212">
    <property type="term" value="P:protein poly-ADP-ribosylation"/>
    <property type="evidence" value="ECO:0007669"/>
    <property type="project" value="TreeGrafter"/>
</dbReference>
<evidence type="ECO:0000256" key="4">
    <source>
        <dbReference type="ARBA" id="ARBA00022695"/>
    </source>
</evidence>
<evidence type="ECO:0000256" key="1">
    <source>
        <dbReference type="ARBA" id="ARBA00004123"/>
    </source>
</evidence>
<dbReference type="PROSITE" id="PS51060">
    <property type="entry name" value="PARP_ALPHA_HD"/>
    <property type="match status" value="1"/>
</dbReference>
<organism evidence="11 12">
    <name type="scientific">Conidiobolus coronatus (strain ATCC 28846 / CBS 209.66 / NRRL 28638)</name>
    <name type="common">Delacroixia coronata</name>
    <dbReference type="NCBI Taxonomy" id="796925"/>
    <lineage>
        <taxon>Eukaryota</taxon>
        <taxon>Fungi</taxon>
        <taxon>Fungi incertae sedis</taxon>
        <taxon>Zoopagomycota</taxon>
        <taxon>Entomophthoromycotina</taxon>
        <taxon>Entomophthoromycetes</taxon>
        <taxon>Entomophthorales</taxon>
        <taxon>Ancylistaceae</taxon>
        <taxon>Conidiobolus</taxon>
    </lineage>
</organism>
<dbReference type="AlphaFoldDB" id="A0A137NTY9"/>
<dbReference type="InterPro" id="IPR050800">
    <property type="entry name" value="ARTD/PARP"/>
</dbReference>
<evidence type="ECO:0000259" key="9">
    <source>
        <dbReference type="PROSITE" id="PS51059"/>
    </source>
</evidence>
<dbReference type="Gene3D" id="3.90.228.10">
    <property type="match status" value="1"/>
</dbReference>
<evidence type="ECO:0000259" key="10">
    <source>
        <dbReference type="PROSITE" id="PS51060"/>
    </source>
</evidence>
<dbReference type="PROSITE" id="PS51059">
    <property type="entry name" value="PARP_CATALYTIC"/>
    <property type="match status" value="1"/>
</dbReference>
<gene>
    <name evidence="11" type="ORF">CONCODRAFT_168574</name>
</gene>
<name>A0A137NTY9_CONC2</name>
<evidence type="ECO:0000256" key="2">
    <source>
        <dbReference type="ARBA" id="ARBA00022676"/>
    </source>
</evidence>
<dbReference type="GO" id="GO:0005730">
    <property type="term" value="C:nucleolus"/>
    <property type="evidence" value="ECO:0007669"/>
    <property type="project" value="TreeGrafter"/>
</dbReference>
<dbReference type="GO" id="GO:1990404">
    <property type="term" value="F:NAD+-protein mono-ADP-ribosyltransferase activity"/>
    <property type="evidence" value="ECO:0007669"/>
    <property type="project" value="TreeGrafter"/>
</dbReference>
<keyword evidence="6" id="KW-0539">Nucleus</keyword>
<dbReference type="GO" id="GO:0016779">
    <property type="term" value="F:nucleotidyltransferase activity"/>
    <property type="evidence" value="ECO:0007669"/>
    <property type="project" value="UniProtKB-KW"/>
</dbReference>
<dbReference type="GO" id="GO:0003950">
    <property type="term" value="F:NAD+ poly-ADP-ribosyltransferase activity"/>
    <property type="evidence" value="ECO:0007669"/>
    <property type="project" value="UniProtKB-UniRule"/>
</dbReference>
<dbReference type="SUPFAM" id="SSF47587">
    <property type="entry name" value="Domain of poly(ADP-ribose) polymerase"/>
    <property type="match status" value="1"/>
</dbReference>
<evidence type="ECO:0000313" key="11">
    <source>
        <dbReference type="EMBL" id="KXN66191.1"/>
    </source>
</evidence>
<dbReference type="PANTHER" id="PTHR10459">
    <property type="entry name" value="DNA LIGASE"/>
    <property type="match status" value="1"/>
</dbReference>
<dbReference type="EMBL" id="KQ964756">
    <property type="protein sequence ID" value="KXN66191.1"/>
    <property type="molecule type" value="Genomic_DNA"/>
</dbReference>
<feature type="domain" description="PARP alpha-helical" evidence="10">
    <location>
        <begin position="101"/>
        <end position="260"/>
    </location>
</feature>
<reference evidence="11 12" key="1">
    <citation type="journal article" date="2015" name="Genome Biol. Evol.">
        <title>Phylogenomic analyses indicate that early fungi evolved digesting cell walls of algal ancestors of land plants.</title>
        <authorList>
            <person name="Chang Y."/>
            <person name="Wang S."/>
            <person name="Sekimoto S."/>
            <person name="Aerts A.L."/>
            <person name="Choi C."/>
            <person name="Clum A."/>
            <person name="LaButti K.M."/>
            <person name="Lindquist E.A."/>
            <person name="Yee Ngan C."/>
            <person name="Ohm R.A."/>
            <person name="Salamov A.A."/>
            <person name="Grigoriev I.V."/>
            <person name="Spatafora J.W."/>
            <person name="Berbee M.L."/>
        </authorList>
    </citation>
    <scope>NUCLEOTIDE SEQUENCE [LARGE SCALE GENOMIC DNA]</scope>
    <source>
        <strain evidence="11 12">NRRL 28638</strain>
    </source>
</reference>
<evidence type="ECO:0000256" key="6">
    <source>
        <dbReference type="ARBA" id="ARBA00023242"/>
    </source>
</evidence>
<keyword evidence="12" id="KW-1185">Reference proteome</keyword>
<dbReference type="Gene3D" id="1.20.142.10">
    <property type="entry name" value="Poly(ADP-ribose) polymerase, regulatory domain"/>
    <property type="match status" value="1"/>
</dbReference>
<dbReference type="GO" id="GO:0006302">
    <property type="term" value="P:double-strand break repair"/>
    <property type="evidence" value="ECO:0007669"/>
    <property type="project" value="TreeGrafter"/>
</dbReference>
<accession>A0A137NTY9</accession>
<dbReference type="EC" id="2.4.2.-" evidence="8"/>
<dbReference type="PANTHER" id="PTHR10459:SF60">
    <property type="entry name" value="POLY [ADP-RIBOSE] POLYMERASE 2"/>
    <property type="match status" value="1"/>
</dbReference>
<keyword evidence="3 8" id="KW-0808">Transferase</keyword>
<evidence type="ECO:0000256" key="8">
    <source>
        <dbReference type="RuleBase" id="RU362114"/>
    </source>
</evidence>
<keyword evidence="5 8" id="KW-0520">NAD</keyword>
<protein>
    <recommendedName>
        <fullName evidence="8">Poly [ADP-ribose] polymerase</fullName>
        <shortName evidence="8">PARP</shortName>
        <ecNumber evidence="8">2.4.2.-</ecNumber>
    </recommendedName>
</protein>
<dbReference type="Pfam" id="PF00644">
    <property type="entry name" value="PARP"/>
    <property type="match status" value="1"/>
</dbReference>
<dbReference type="InterPro" id="IPR036616">
    <property type="entry name" value="Poly(ADP-ribose)pol_reg_dom_sf"/>
</dbReference>
<comment type="subcellular location">
    <subcellularLocation>
        <location evidence="1">Nucleus</location>
    </subcellularLocation>
</comment>
<dbReference type="OrthoDB" id="2017365at2759"/>
<feature type="domain" description="PARP catalytic" evidence="9">
    <location>
        <begin position="259"/>
        <end position="453"/>
    </location>
</feature>
<comment type="catalytic activity">
    <reaction evidence="7">
        <text>NAD(+) + (ADP-D-ribosyl)n-acceptor = nicotinamide + (ADP-D-ribosyl)n+1-acceptor + H(+).</text>
        <dbReference type="EC" id="2.4.2.30"/>
    </reaction>
</comment>
<evidence type="ECO:0000256" key="5">
    <source>
        <dbReference type="ARBA" id="ARBA00023027"/>
    </source>
</evidence>
<dbReference type="Proteomes" id="UP000070444">
    <property type="component" value="Unassembled WGS sequence"/>
</dbReference>
<evidence type="ECO:0000313" key="12">
    <source>
        <dbReference type="Proteomes" id="UP000070444"/>
    </source>
</evidence>
<keyword evidence="4" id="KW-0548">Nucleotidyltransferase</keyword>
<dbReference type="InterPro" id="IPR012317">
    <property type="entry name" value="Poly(ADP-ribose)pol_cat_dom"/>
</dbReference>
<evidence type="ECO:0000256" key="3">
    <source>
        <dbReference type="ARBA" id="ARBA00022679"/>
    </source>
</evidence>
<dbReference type="InterPro" id="IPR004102">
    <property type="entry name" value="Poly(ADP-ribose)pol_reg_dom"/>
</dbReference>
<keyword evidence="2 8" id="KW-0328">Glycosyltransferase</keyword>
<evidence type="ECO:0000256" key="7">
    <source>
        <dbReference type="ARBA" id="ARBA00033987"/>
    </source>
</evidence>